<keyword evidence="3" id="KW-1185">Reference proteome</keyword>
<gene>
    <name evidence="2" type="ORF">Acr_00g0099700</name>
</gene>
<evidence type="ECO:0000313" key="3">
    <source>
        <dbReference type="Proteomes" id="UP000585474"/>
    </source>
</evidence>
<accession>A0A7J0DZK8</accession>
<proteinExistence type="predicted"/>
<protein>
    <submittedName>
        <fullName evidence="2">Uncharacterized protein</fullName>
    </submittedName>
</protein>
<feature type="compositionally biased region" description="Basic and acidic residues" evidence="1">
    <location>
        <begin position="34"/>
        <end position="43"/>
    </location>
</feature>
<dbReference type="EMBL" id="BJWL01000459">
    <property type="protein sequence ID" value="GFS46030.1"/>
    <property type="molecule type" value="Genomic_DNA"/>
</dbReference>
<feature type="region of interest" description="Disordered" evidence="1">
    <location>
        <begin position="1"/>
        <end position="77"/>
    </location>
</feature>
<feature type="compositionally biased region" description="Basic and acidic residues" evidence="1">
    <location>
        <begin position="51"/>
        <end position="70"/>
    </location>
</feature>
<dbReference type="AlphaFoldDB" id="A0A7J0DZK8"/>
<sequence length="222" mass="24859">MSKRLSLKKIDEKVTQSKRGSSAAGPTPAQRVVIIEKRPREDLASSPSKNGKVDDSSKEKEAAHAPEAKKKAAKPGLYFRKPVRGREAIAGIDPPADKEKMEKLTLDQMTIKLFHVISQVQAVDELAKVKVDQDSLADKLKRSRVLVEELREKMAQAKTFVVEEFKSSLNFLGAVKDAVSKYFSKGFHFCKRQLCRHHPGLTIDLEGVGLNYDQLSEEEEKE</sequence>
<name>A0A7J0DZK8_9ERIC</name>
<organism evidence="2 3">
    <name type="scientific">Actinidia rufa</name>
    <dbReference type="NCBI Taxonomy" id="165716"/>
    <lineage>
        <taxon>Eukaryota</taxon>
        <taxon>Viridiplantae</taxon>
        <taxon>Streptophyta</taxon>
        <taxon>Embryophyta</taxon>
        <taxon>Tracheophyta</taxon>
        <taxon>Spermatophyta</taxon>
        <taxon>Magnoliopsida</taxon>
        <taxon>eudicotyledons</taxon>
        <taxon>Gunneridae</taxon>
        <taxon>Pentapetalae</taxon>
        <taxon>asterids</taxon>
        <taxon>Ericales</taxon>
        <taxon>Actinidiaceae</taxon>
        <taxon>Actinidia</taxon>
    </lineage>
</organism>
<dbReference type="Proteomes" id="UP000585474">
    <property type="component" value="Unassembled WGS sequence"/>
</dbReference>
<comment type="caution">
    <text evidence="2">The sequence shown here is derived from an EMBL/GenBank/DDBJ whole genome shotgun (WGS) entry which is preliminary data.</text>
</comment>
<evidence type="ECO:0000256" key="1">
    <source>
        <dbReference type="SAM" id="MobiDB-lite"/>
    </source>
</evidence>
<reference evidence="3" key="1">
    <citation type="submission" date="2019-07" db="EMBL/GenBank/DDBJ databases">
        <title>De Novo Assembly of kiwifruit Actinidia rufa.</title>
        <authorList>
            <person name="Sugita-Konishi S."/>
            <person name="Sato K."/>
            <person name="Mori E."/>
            <person name="Abe Y."/>
            <person name="Kisaki G."/>
            <person name="Hamano K."/>
            <person name="Suezawa K."/>
            <person name="Otani M."/>
            <person name="Fukuda T."/>
            <person name="Manabe T."/>
            <person name="Gomi K."/>
            <person name="Tabuchi M."/>
            <person name="Akimitsu K."/>
            <person name="Kataoka I."/>
        </authorList>
    </citation>
    <scope>NUCLEOTIDE SEQUENCE [LARGE SCALE GENOMIC DNA]</scope>
    <source>
        <strain evidence="3">cv. Fuchu</strain>
    </source>
</reference>
<evidence type="ECO:0000313" key="2">
    <source>
        <dbReference type="EMBL" id="GFS46030.1"/>
    </source>
</evidence>